<name>A0ABX0WM52_9BURK</name>
<feature type="domain" description="Phage conserved hypothetical protein C-terminal" evidence="2">
    <location>
        <begin position="170"/>
        <end position="241"/>
    </location>
</feature>
<dbReference type="InterPro" id="IPR011741">
    <property type="entry name" value="Phg_2220_C"/>
</dbReference>
<dbReference type="NCBIfam" id="TIGR02220">
    <property type="entry name" value="phg_TIGR02220"/>
    <property type="match status" value="1"/>
</dbReference>
<gene>
    <name evidence="3" type="ORF">GGR41_000538</name>
</gene>
<feature type="region of interest" description="Disordered" evidence="1">
    <location>
        <begin position="140"/>
        <end position="163"/>
    </location>
</feature>
<proteinExistence type="predicted"/>
<evidence type="ECO:0000313" key="4">
    <source>
        <dbReference type="Proteomes" id="UP000783934"/>
    </source>
</evidence>
<feature type="compositionally biased region" description="Polar residues" evidence="1">
    <location>
        <begin position="141"/>
        <end position="151"/>
    </location>
</feature>
<dbReference type="RefSeq" id="WP_167660520.1">
    <property type="nucleotide sequence ID" value="NZ_JAATIZ010000001.1"/>
</dbReference>
<organism evidence="3 4">
    <name type="scientific">Paenalcaligenes hominis</name>
    <dbReference type="NCBI Taxonomy" id="643674"/>
    <lineage>
        <taxon>Bacteria</taxon>
        <taxon>Pseudomonadati</taxon>
        <taxon>Pseudomonadota</taxon>
        <taxon>Betaproteobacteria</taxon>
        <taxon>Burkholderiales</taxon>
        <taxon>Alcaligenaceae</taxon>
        <taxon>Paenalcaligenes</taxon>
    </lineage>
</organism>
<comment type="caution">
    <text evidence="3">The sequence shown here is derived from an EMBL/GenBank/DDBJ whole genome shotgun (WGS) entry which is preliminary data.</text>
</comment>
<protein>
    <submittedName>
        <fullName evidence="3">Phage protein (TIGR02220 family)</fullName>
    </submittedName>
</protein>
<dbReference type="Proteomes" id="UP000783934">
    <property type="component" value="Unassembled WGS sequence"/>
</dbReference>
<sequence length="290" mass="32503">MTTIKKGSATLFHATGKPYSTISNKAVDAITNPDALAIWTFLQTKDNNWTVVGTWLQKRFGIGRDRYSRAMSHLEALGLIKYEANRCKETGKLAGRRIIVNFEPVITEMPENPQVGESTVRSTDKSENLQQPIKDFIPIKESTNNSLSSKPDNAPGDEKPDSTAQVCKRVIDHLNLKTGSAFRHADSHMRLIASRLKAGATEDELCRVIDRKCSEWLQNPEMRQYLRPSTLFSPKKYDNYVGQLTQPLPNKGASNGQSSGRFDPTEYINRNRISRQQAQQGATDASFIDI</sequence>
<evidence type="ECO:0000256" key="1">
    <source>
        <dbReference type="SAM" id="MobiDB-lite"/>
    </source>
</evidence>
<evidence type="ECO:0000259" key="2">
    <source>
        <dbReference type="Pfam" id="PF09524"/>
    </source>
</evidence>
<evidence type="ECO:0000313" key="3">
    <source>
        <dbReference type="EMBL" id="NJB64317.1"/>
    </source>
</evidence>
<dbReference type="Pfam" id="PF09524">
    <property type="entry name" value="Phg_2220_C"/>
    <property type="match status" value="1"/>
</dbReference>
<accession>A0ABX0WM52</accession>
<reference evidence="3 4" key="1">
    <citation type="submission" date="2020-03" db="EMBL/GenBank/DDBJ databases">
        <title>Genomic Encyclopedia of Type Strains, Phase IV (KMG-IV): sequencing the most valuable type-strain genomes for metagenomic binning, comparative biology and taxonomic classification.</title>
        <authorList>
            <person name="Goeker M."/>
        </authorList>
    </citation>
    <scope>NUCLEOTIDE SEQUENCE [LARGE SCALE GENOMIC DNA]</scope>
    <source>
        <strain evidence="3 4">DSM 26613</strain>
    </source>
</reference>
<keyword evidence="4" id="KW-1185">Reference proteome</keyword>
<dbReference type="EMBL" id="JAATIZ010000001">
    <property type="protein sequence ID" value="NJB64317.1"/>
    <property type="molecule type" value="Genomic_DNA"/>
</dbReference>